<reference evidence="1" key="1">
    <citation type="journal article" date="2015" name="Nature">
        <title>Complex archaea that bridge the gap between prokaryotes and eukaryotes.</title>
        <authorList>
            <person name="Spang A."/>
            <person name="Saw J.H."/>
            <person name="Jorgensen S.L."/>
            <person name="Zaremba-Niedzwiedzka K."/>
            <person name="Martijn J."/>
            <person name="Lind A.E."/>
            <person name="van Eijk R."/>
            <person name="Schleper C."/>
            <person name="Guy L."/>
            <person name="Ettema T.J."/>
        </authorList>
    </citation>
    <scope>NUCLEOTIDE SEQUENCE</scope>
</reference>
<feature type="non-terminal residue" evidence="1">
    <location>
        <position position="1"/>
    </location>
</feature>
<dbReference type="InterPro" id="IPR023214">
    <property type="entry name" value="HAD_sf"/>
</dbReference>
<accession>A0A0F9CKJ9</accession>
<name>A0A0F9CKJ9_9ZZZZ</name>
<gene>
    <name evidence="1" type="ORF">LCGC14_2389730</name>
</gene>
<evidence type="ECO:0000313" key="1">
    <source>
        <dbReference type="EMBL" id="KKL26987.1"/>
    </source>
</evidence>
<protein>
    <submittedName>
        <fullName evidence="1">Uncharacterized protein</fullName>
    </submittedName>
</protein>
<comment type="caution">
    <text evidence="1">The sequence shown here is derived from an EMBL/GenBank/DDBJ whole genome shotgun (WGS) entry which is preliminary data.</text>
</comment>
<dbReference type="Gene3D" id="3.40.50.1000">
    <property type="entry name" value="HAD superfamily/HAD-like"/>
    <property type="match status" value="1"/>
</dbReference>
<dbReference type="EMBL" id="LAZR01035636">
    <property type="protein sequence ID" value="KKL26987.1"/>
    <property type="molecule type" value="Genomic_DNA"/>
</dbReference>
<organism evidence="1">
    <name type="scientific">marine sediment metagenome</name>
    <dbReference type="NCBI Taxonomy" id="412755"/>
    <lineage>
        <taxon>unclassified sequences</taxon>
        <taxon>metagenomes</taxon>
        <taxon>ecological metagenomes</taxon>
    </lineage>
</organism>
<sequence length="52" mass="6000">GGTTGIDWRATTEEQMNKWGVKYHELIMGKPEADFFIDDKGVTLDEIRERIT</sequence>
<proteinExistence type="predicted"/>
<dbReference type="AlphaFoldDB" id="A0A0F9CKJ9"/>